<keyword evidence="3" id="KW-0064">Aspartyl protease</keyword>
<evidence type="ECO:0000256" key="2">
    <source>
        <dbReference type="ARBA" id="ARBA00022670"/>
    </source>
</evidence>
<dbReference type="GO" id="GO:0016485">
    <property type="term" value="P:protein processing"/>
    <property type="evidence" value="ECO:0007669"/>
    <property type="project" value="TreeGrafter"/>
</dbReference>
<organism evidence="5 6">
    <name type="scientific">Ammonifex thiophilus</name>
    <dbReference type="NCBI Taxonomy" id="444093"/>
    <lineage>
        <taxon>Bacteria</taxon>
        <taxon>Bacillati</taxon>
        <taxon>Bacillota</taxon>
        <taxon>Clostridia</taxon>
        <taxon>Thermoanaerobacterales</taxon>
        <taxon>Thermoanaerobacteraceae</taxon>
        <taxon>Ammonifex</taxon>
    </lineage>
</organism>
<comment type="caution">
    <text evidence="5">The sequence shown here is derived from an EMBL/GenBank/DDBJ whole genome shotgun (WGS) entry which is preliminary data.</text>
</comment>
<protein>
    <submittedName>
        <fullName evidence="5">Ni,Fe-hydrogenase maturation factor</fullName>
    </submittedName>
</protein>
<dbReference type="Pfam" id="PF01750">
    <property type="entry name" value="HycI"/>
    <property type="match status" value="1"/>
</dbReference>
<gene>
    <name evidence="5" type="ORF">DXX99_06440</name>
</gene>
<dbReference type="OrthoDB" id="9794619at2"/>
<evidence type="ECO:0000313" key="6">
    <source>
        <dbReference type="Proteomes" id="UP000256329"/>
    </source>
</evidence>
<dbReference type="SUPFAM" id="SSF53163">
    <property type="entry name" value="HybD-like"/>
    <property type="match status" value="1"/>
</dbReference>
<evidence type="ECO:0000256" key="3">
    <source>
        <dbReference type="ARBA" id="ARBA00022750"/>
    </source>
</evidence>
<keyword evidence="2" id="KW-0645">Protease</keyword>
<dbReference type="AlphaFoldDB" id="A0A3D8P388"/>
<keyword evidence="4" id="KW-0378">Hydrolase</keyword>
<dbReference type="InterPro" id="IPR000671">
    <property type="entry name" value="Peptidase_A31"/>
</dbReference>
<dbReference type="RefSeq" id="WP_115792676.1">
    <property type="nucleotide sequence ID" value="NZ_QSLN01000007.1"/>
</dbReference>
<dbReference type="CDD" id="cd06062">
    <property type="entry name" value="H2MP_MemB-H2up"/>
    <property type="match status" value="1"/>
</dbReference>
<reference evidence="5 6" key="1">
    <citation type="submission" date="2018-08" db="EMBL/GenBank/DDBJ databases">
        <title>Form III RuBisCO-mediated autotrophy in Thermodesulfobium bacteria.</title>
        <authorList>
            <person name="Toshchakov S.V."/>
            <person name="Kublanov I.V."/>
            <person name="Frolov E."/>
            <person name="Bonch-Osmolovskaya E.A."/>
            <person name="Tourova T.P."/>
            <person name="Chernych N.A."/>
            <person name="Lebedinsky A.V."/>
        </authorList>
    </citation>
    <scope>NUCLEOTIDE SEQUENCE [LARGE SCALE GENOMIC DNA]</scope>
    <source>
        <strain evidence="5 6">SR</strain>
    </source>
</reference>
<comment type="similarity">
    <text evidence="1">Belongs to the peptidase A31 family.</text>
</comment>
<sequence>MEEREPKLTVLGIGNLLLQDEGLGIHAVRELQKFSYPPSVEILDGGTAGIDLLYYIEDSSRLIIIDAVNGQAPPGTIFKFSPDELDDYVPVAALSSHSVGILEVIYLAKVTGVLPPTTIFGMQPARMAWGMELSPLVKKRLPRLVSLVDAEIREWLERSLGNNTRREGVADSR</sequence>
<evidence type="ECO:0000313" key="5">
    <source>
        <dbReference type="EMBL" id="RDV83032.1"/>
    </source>
</evidence>
<dbReference type="GO" id="GO:0004190">
    <property type="term" value="F:aspartic-type endopeptidase activity"/>
    <property type="evidence" value="ECO:0007669"/>
    <property type="project" value="UniProtKB-KW"/>
</dbReference>
<dbReference type="GO" id="GO:0008047">
    <property type="term" value="F:enzyme activator activity"/>
    <property type="evidence" value="ECO:0007669"/>
    <property type="project" value="InterPro"/>
</dbReference>
<dbReference type="InterPro" id="IPR023430">
    <property type="entry name" value="Pept_HybD-like_dom_sf"/>
</dbReference>
<accession>A0A3D8P388</accession>
<name>A0A3D8P388_9THEO</name>
<keyword evidence="6" id="KW-1185">Reference proteome</keyword>
<dbReference type="PRINTS" id="PR00446">
    <property type="entry name" value="HYDRGNUPTAKE"/>
</dbReference>
<dbReference type="PANTHER" id="PTHR30302">
    <property type="entry name" value="HYDROGENASE 1 MATURATION PROTEASE"/>
    <property type="match status" value="1"/>
</dbReference>
<dbReference type="Gene3D" id="3.40.50.1450">
    <property type="entry name" value="HybD-like"/>
    <property type="match status" value="1"/>
</dbReference>
<dbReference type="PANTHER" id="PTHR30302:SF1">
    <property type="entry name" value="HYDROGENASE 2 MATURATION PROTEASE"/>
    <property type="match status" value="1"/>
</dbReference>
<dbReference type="Proteomes" id="UP000256329">
    <property type="component" value="Unassembled WGS sequence"/>
</dbReference>
<evidence type="ECO:0000256" key="1">
    <source>
        <dbReference type="ARBA" id="ARBA00006814"/>
    </source>
</evidence>
<dbReference type="NCBIfam" id="TIGR00072">
    <property type="entry name" value="hydrog_prot"/>
    <property type="match status" value="1"/>
</dbReference>
<proteinExistence type="inferred from homology"/>
<evidence type="ECO:0000256" key="4">
    <source>
        <dbReference type="ARBA" id="ARBA00022801"/>
    </source>
</evidence>
<dbReference type="EMBL" id="QSLN01000007">
    <property type="protein sequence ID" value="RDV83032.1"/>
    <property type="molecule type" value="Genomic_DNA"/>
</dbReference>